<sequence>MSDHDSLVGGSGYRPNYGLQVIGQKSRRERYPAPVAPPVSALVVDHYPMRRRELFDLWPPETPLTGPAVTKD</sequence>
<proteinExistence type="predicted"/>
<comment type="caution">
    <text evidence="1">The sequence shown here is derived from an EMBL/GenBank/DDBJ whole genome shotgun (WGS) entry which is preliminary data.</text>
</comment>
<name>A0ABQ0IRL5_9ACTN</name>
<dbReference type="Proteomes" id="UP000035021">
    <property type="component" value="Unassembled WGS sequence"/>
</dbReference>
<keyword evidence="2" id="KW-1185">Reference proteome</keyword>
<gene>
    <name evidence="1" type="ORF">GP2_060_00120</name>
</gene>
<dbReference type="EMBL" id="BAOQ01000060">
    <property type="protein sequence ID" value="GAC86199.1"/>
    <property type="molecule type" value="Genomic_DNA"/>
</dbReference>
<evidence type="ECO:0000313" key="1">
    <source>
        <dbReference type="EMBL" id="GAC86199.1"/>
    </source>
</evidence>
<organism evidence="1 2">
    <name type="scientific">Gordonia paraffinivorans NBRC 108238</name>
    <dbReference type="NCBI Taxonomy" id="1223543"/>
    <lineage>
        <taxon>Bacteria</taxon>
        <taxon>Bacillati</taxon>
        <taxon>Actinomycetota</taxon>
        <taxon>Actinomycetes</taxon>
        <taxon>Mycobacteriales</taxon>
        <taxon>Gordoniaceae</taxon>
        <taxon>Gordonia</taxon>
    </lineage>
</organism>
<evidence type="ECO:0000313" key="2">
    <source>
        <dbReference type="Proteomes" id="UP000035021"/>
    </source>
</evidence>
<protein>
    <submittedName>
        <fullName evidence="1">Uncharacterized protein</fullName>
    </submittedName>
</protein>
<reference evidence="1 2" key="1">
    <citation type="submission" date="2013-02" db="EMBL/GenBank/DDBJ databases">
        <title>Whole genome shotgun sequence of Gordonia paraffinivorans NBRC 108238.</title>
        <authorList>
            <person name="Isaki-Nakamura S."/>
            <person name="Hosoyama A."/>
            <person name="Tsuchikane K."/>
            <person name="Ando Y."/>
            <person name="Baba S."/>
            <person name="Ohji S."/>
            <person name="Hamada M."/>
            <person name="Tamura T."/>
            <person name="Yamazoe A."/>
            <person name="Yamazaki S."/>
            <person name="Fujita N."/>
        </authorList>
    </citation>
    <scope>NUCLEOTIDE SEQUENCE [LARGE SCALE GENOMIC DNA]</scope>
    <source>
        <strain evidence="1 2">NBRC 108238</strain>
    </source>
</reference>
<accession>A0ABQ0IRL5</accession>